<proteinExistence type="predicted"/>
<evidence type="ECO:0000313" key="1">
    <source>
        <dbReference type="Proteomes" id="UP000887579"/>
    </source>
</evidence>
<dbReference type="Proteomes" id="UP000887579">
    <property type="component" value="Unplaced"/>
</dbReference>
<reference evidence="2" key="1">
    <citation type="submission" date="2022-11" db="UniProtKB">
        <authorList>
            <consortium name="WormBaseParasite"/>
        </authorList>
    </citation>
    <scope>IDENTIFICATION</scope>
</reference>
<organism evidence="1 2">
    <name type="scientific">Panagrolaimus sp. ES5</name>
    <dbReference type="NCBI Taxonomy" id="591445"/>
    <lineage>
        <taxon>Eukaryota</taxon>
        <taxon>Metazoa</taxon>
        <taxon>Ecdysozoa</taxon>
        <taxon>Nematoda</taxon>
        <taxon>Chromadorea</taxon>
        <taxon>Rhabditida</taxon>
        <taxon>Tylenchina</taxon>
        <taxon>Panagrolaimomorpha</taxon>
        <taxon>Panagrolaimoidea</taxon>
        <taxon>Panagrolaimidae</taxon>
        <taxon>Panagrolaimus</taxon>
    </lineage>
</organism>
<protein>
    <submittedName>
        <fullName evidence="2">Uncharacterized protein</fullName>
    </submittedName>
</protein>
<sequence>MNTHINKRGQIVYENENGDIGIARPQEPFHQEKHGIVQDIKEGVQDVKEGIINLADKITGNDHHHSQSDH</sequence>
<accession>A0AC34FT67</accession>
<dbReference type="WBParaSite" id="ES5_v2.g20456.t1">
    <property type="protein sequence ID" value="ES5_v2.g20456.t1"/>
    <property type="gene ID" value="ES5_v2.g20456"/>
</dbReference>
<name>A0AC34FT67_9BILA</name>
<evidence type="ECO:0000313" key="2">
    <source>
        <dbReference type="WBParaSite" id="ES5_v2.g20456.t1"/>
    </source>
</evidence>